<comment type="similarity">
    <text evidence="1 5">Belongs to the R-transferase family.</text>
</comment>
<comment type="catalytic activity">
    <reaction evidence="5">
        <text>an N-terminal L-alpha-aminoacyl-[protein] + L-arginyl-tRNA(Arg) = an N-terminal L-arginyl-L-aminoacyl-[protein] + tRNA(Arg) + H(+)</text>
        <dbReference type="Rhea" id="RHEA:10208"/>
        <dbReference type="Rhea" id="RHEA-COMP:9658"/>
        <dbReference type="Rhea" id="RHEA-COMP:9673"/>
        <dbReference type="Rhea" id="RHEA-COMP:10636"/>
        <dbReference type="Rhea" id="RHEA-COMP:10638"/>
        <dbReference type="ChEBI" id="CHEBI:15378"/>
        <dbReference type="ChEBI" id="CHEBI:78442"/>
        <dbReference type="ChEBI" id="CHEBI:78513"/>
        <dbReference type="ChEBI" id="CHEBI:78597"/>
        <dbReference type="ChEBI" id="CHEBI:83562"/>
        <dbReference type="EC" id="2.3.2.8"/>
    </reaction>
</comment>
<keyword evidence="2 5" id="KW-0808">Transferase</keyword>
<dbReference type="Pfam" id="PF04376">
    <property type="entry name" value="ATE_N"/>
    <property type="match status" value="1"/>
</dbReference>
<evidence type="ECO:0000313" key="9">
    <source>
        <dbReference type="EMBL" id="KAK7203793.1"/>
    </source>
</evidence>
<dbReference type="InterPro" id="IPR017137">
    <property type="entry name" value="Arg-tRNA-P_Trfase_1_euk"/>
</dbReference>
<feature type="compositionally biased region" description="Basic and acidic residues" evidence="6">
    <location>
        <begin position="353"/>
        <end position="364"/>
    </location>
</feature>
<evidence type="ECO:0000259" key="7">
    <source>
        <dbReference type="Pfam" id="PF04376"/>
    </source>
</evidence>
<evidence type="ECO:0000259" key="8">
    <source>
        <dbReference type="Pfam" id="PF04377"/>
    </source>
</evidence>
<keyword evidence="3 5" id="KW-0833">Ubl conjugation pathway</keyword>
<evidence type="ECO:0000313" key="10">
    <source>
        <dbReference type="Proteomes" id="UP001498771"/>
    </source>
</evidence>
<organism evidence="9 10">
    <name type="scientific">Myxozyma melibiosi</name>
    <dbReference type="NCBI Taxonomy" id="54550"/>
    <lineage>
        <taxon>Eukaryota</taxon>
        <taxon>Fungi</taxon>
        <taxon>Dikarya</taxon>
        <taxon>Ascomycota</taxon>
        <taxon>Saccharomycotina</taxon>
        <taxon>Lipomycetes</taxon>
        <taxon>Lipomycetales</taxon>
        <taxon>Lipomycetaceae</taxon>
        <taxon>Myxozyma</taxon>
    </lineage>
</organism>
<evidence type="ECO:0000256" key="6">
    <source>
        <dbReference type="SAM" id="MobiDB-lite"/>
    </source>
</evidence>
<dbReference type="InterPro" id="IPR007471">
    <property type="entry name" value="N-end_Aminoacyl_Trfase_N"/>
</dbReference>
<dbReference type="PANTHER" id="PTHR21367:SF1">
    <property type="entry name" value="ARGINYL-TRNA--PROTEIN TRANSFERASE 1"/>
    <property type="match status" value="1"/>
</dbReference>
<feature type="domain" description="N-end aminoacyl transferase N-terminal" evidence="7">
    <location>
        <begin position="21"/>
        <end position="91"/>
    </location>
</feature>
<evidence type="ECO:0000256" key="3">
    <source>
        <dbReference type="ARBA" id="ARBA00022786"/>
    </source>
</evidence>
<gene>
    <name evidence="9" type="ORF">BZA70DRAFT_282103</name>
</gene>
<dbReference type="PANTHER" id="PTHR21367">
    <property type="entry name" value="ARGININE-TRNA-PROTEIN TRANSFERASE 1"/>
    <property type="match status" value="1"/>
</dbReference>
<dbReference type="InterPro" id="IPR016181">
    <property type="entry name" value="Acyl_CoA_acyltransferase"/>
</dbReference>
<evidence type="ECO:0000256" key="5">
    <source>
        <dbReference type="PIRNR" id="PIRNR037207"/>
    </source>
</evidence>
<dbReference type="EC" id="2.3.2.8" evidence="5"/>
<reference evidence="9 10" key="1">
    <citation type="submission" date="2024-03" db="EMBL/GenBank/DDBJ databases">
        <title>Genome-scale model development and genomic sequencing of the oleaginous clade Lipomyces.</title>
        <authorList>
            <consortium name="Lawrence Berkeley National Laboratory"/>
            <person name="Czajka J.J."/>
            <person name="Han Y."/>
            <person name="Kim J."/>
            <person name="Mondo S.J."/>
            <person name="Hofstad B.A."/>
            <person name="Robles A."/>
            <person name="Haridas S."/>
            <person name="Riley R."/>
            <person name="LaButti K."/>
            <person name="Pangilinan J."/>
            <person name="Andreopoulos W."/>
            <person name="Lipzen A."/>
            <person name="Yan J."/>
            <person name="Wang M."/>
            <person name="Ng V."/>
            <person name="Grigoriev I.V."/>
            <person name="Spatafora J.W."/>
            <person name="Magnuson J.K."/>
            <person name="Baker S.E."/>
            <person name="Pomraning K.R."/>
        </authorList>
    </citation>
    <scope>NUCLEOTIDE SEQUENCE [LARGE SCALE GENOMIC DNA]</scope>
    <source>
        <strain evidence="9 10">Phaff 52-87</strain>
    </source>
</reference>
<evidence type="ECO:0000256" key="4">
    <source>
        <dbReference type="ARBA" id="ARBA00023315"/>
    </source>
</evidence>
<keyword evidence="4 5" id="KW-0012">Acyltransferase</keyword>
<feature type="region of interest" description="Disordered" evidence="6">
    <location>
        <begin position="340"/>
        <end position="381"/>
    </location>
</feature>
<dbReference type="SUPFAM" id="SSF55729">
    <property type="entry name" value="Acyl-CoA N-acyltransferases (Nat)"/>
    <property type="match status" value="1"/>
</dbReference>
<keyword evidence="10" id="KW-1185">Reference proteome</keyword>
<dbReference type="GO" id="GO:0016740">
    <property type="term" value="F:transferase activity"/>
    <property type="evidence" value="ECO:0007669"/>
    <property type="project" value="UniProtKB-KW"/>
</dbReference>
<comment type="caution">
    <text evidence="9">The sequence shown here is derived from an EMBL/GenBank/DDBJ whole genome shotgun (WGS) entry which is preliminary data.</text>
</comment>
<proteinExistence type="inferred from homology"/>
<dbReference type="InterPro" id="IPR030700">
    <property type="entry name" value="N-end_Aminoacyl_Trfase"/>
</dbReference>
<comment type="function">
    <text evidence="5">Involved in the post-translational conjugation of arginine to the N-terminal aspartate or glutamate of a protein. This arginylation is required for degradation of the protein via the ubiquitin pathway.</text>
</comment>
<dbReference type="PIRSF" id="PIRSF037207">
    <property type="entry name" value="ATE1_euk"/>
    <property type="match status" value="1"/>
</dbReference>
<evidence type="ECO:0000256" key="1">
    <source>
        <dbReference type="ARBA" id="ARBA00009991"/>
    </source>
</evidence>
<name>A0ABR1F3Z7_9ASCO</name>
<dbReference type="RefSeq" id="XP_064766826.1">
    <property type="nucleotide sequence ID" value="XM_064913223.1"/>
</dbReference>
<dbReference type="GeneID" id="90038735"/>
<dbReference type="EMBL" id="JBBJBU010000010">
    <property type="protein sequence ID" value="KAK7203793.1"/>
    <property type="molecule type" value="Genomic_DNA"/>
</dbReference>
<protein>
    <recommendedName>
        <fullName evidence="5">Arginyl-tRNA--protein transferase 1</fullName>
        <shortName evidence="5">Arginyltransferase 1</shortName>
        <shortName evidence="5">R-transferase 1</shortName>
        <ecNumber evidence="5">2.3.2.8</ecNumber>
    </recommendedName>
    <alternativeName>
        <fullName evidence="5">Arginine-tRNA--protein transferase 1</fullName>
    </alternativeName>
</protein>
<dbReference type="Pfam" id="PF04377">
    <property type="entry name" value="ATE_C"/>
    <property type="match status" value="1"/>
</dbReference>
<feature type="domain" description="N-end rule aminoacyl transferase C-terminal" evidence="8">
    <location>
        <begin position="168"/>
        <end position="303"/>
    </location>
</feature>
<dbReference type="InterPro" id="IPR007472">
    <property type="entry name" value="N-end_Aminoacyl_Trfase_C"/>
</dbReference>
<sequence length="423" mass="48741">MRLSDTPVTVITPGTYQSGRKCGYCGRDDGSAIFGFSALSLTAADYQEFMDRGYRRSGTFMYKPDLLHSCCPQYAIRLRVSDYKPSKEHRQTINRFNRFVLGAEYEDALQRYEKAQKPKDKTRKKNAEFDLLHAIHRAESALLPPSLSHIPRAHDLSVRLVTPEYTDEKFALYKHYQISCHHDAENEITSSGFVRFLCGKPFELASSAEEEGKKRLGLWHQMYYLDGKLIAMAVLDFLPNSISGVYFMWAEEYGKYSLGKLSACREAALAAEEGDEFYYMGLYIYSCQKMKYKAAFAPSELLDPELYEYFRFDRFEPELEKCEYVTFSSDADAVERARRRRVESEMAVDDEERDKTDEQDAHSSDDDDDDDDDMKTLFEADMPGIPPLTQIKTEIDLSKVQILVNHYVITAKVRPLPYFSLTC</sequence>
<accession>A0ABR1F3Z7</accession>
<evidence type="ECO:0000256" key="2">
    <source>
        <dbReference type="ARBA" id="ARBA00022679"/>
    </source>
</evidence>
<dbReference type="Proteomes" id="UP001498771">
    <property type="component" value="Unassembled WGS sequence"/>
</dbReference>